<organism evidence="2 3">
    <name type="scientific">Congregibacter variabilis</name>
    <dbReference type="NCBI Taxonomy" id="3081200"/>
    <lineage>
        <taxon>Bacteria</taxon>
        <taxon>Pseudomonadati</taxon>
        <taxon>Pseudomonadota</taxon>
        <taxon>Gammaproteobacteria</taxon>
        <taxon>Cellvibrionales</taxon>
        <taxon>Halieaceae</taxon>
        <taxon>Congregibacter</taxon>
    </lineage>
</organism>
<reference evidence="2 3" key="1">
    <citation type="submission" date="2023-10" db="EMBL/GenBank/DDBJ databases">
        <title>Two novel species belonging to the OM43/NOR5 clade.</title>
        <authorList>
            <person name="Park M."/>
        </authorList>
    </citation>
    <scope>NUCLEOTIDE SEQUENCE [LARGE SCALE GENOMIC DNA]</scope>
    <source>
        <strain evidence="2 3">IMCC43200</strain>
    </source>
</reference>
<name>A0ABZ0I7D3_9GAMM</name>
<feature type="transmembrane region" description="Helical" evidence="1">
    <location>
        <begin position="12"/>
        <end position="29"/>
    </location>
</feature>
<keyword evidence="1" id="KW-0812">Transmembrane</keyword>
<gene>
    <name evidence="2" type="ORF">R0135_08430</name>
</gene>
<keyword evidence="1" id="KW-1133">Transmembrane helix</keyword>
<keyword evidence="3" id="KW-1185">Reference proteome</keyword>
<dbReference type="EMBL" id="CP136864">
    <property type="protein sequence ID" value="WOJ95186.1"/>
    <property type="molecule type" value="Genomic_DNA"/>
</dbReference>
<evidence type="ECO:0000256" key="1">
    <source>
        <dbReference type="SAM" id="Phobius"/>
    </source>
</evidence>
<dbReference type="InterPro" id="IPR021249">
    <property type="entry name" value="DUF2788"/>
</dbReference>
<sequence length="68" mass="7498">MDQWLTEYGVTIGVGGLILFMVFIIWDLAKRSNAGVFGTMILYLALALGVLGFVIKIAISYLLERGMN</sequence>
<protein>
    <submittedName>
        <fullName evidence="2">DUF2788 domain-containing protein</fullName>
    </submittedName>
</protein>
<proteinExistence type="predicted"/>
<dbReference type="RefSeq" id="WP_407349821.1">
    <property type="nucleotide sequence ID" value="NZ_CP136864.1"/>
</dbReference>
<evidence type="ECO:0000313" key="2">
    <source>
        <dbReference type="EMBL" id="WOJ95186.1"/>
    </source>
</evidence>
<dbReference type="Proteomes" id="UP001626537">
    <property type="component" value="Chromosome"/>
</dbReference>
<dbReference type="Pfam" id="PF10981">
    <property type="entry name" value="DUF2788"/>
    <property type="match status" value="1"/>
</dbReference>
<keyword evidence="1" id="KW-0472">Membrane</keyword>
<evidence type="ECO:0000313" key="3">
    <source>
        <dbReference type="Proteomes" id="UP001626537"/>
    </source>
</evidence>
<accession>A0ABZ0I7D3</accession>
<feature type="transmembrane region" description="Helical" evidence="1">
    <location>
        <begin position="41"/>
        <end position="63"/>
    </location>
</feature>